<feature type="compositionally biased region" description="Polar residues" evidence="1">
    <location>
        <begin position="26"/>
        <end position="50"/>
    </location>
</feature>
<organism evidence="2 3">
    <name type="scientific">Chiloscyllium punctatum</name>
    <name type="common">Brownbanded bambooshark</name>
    <name type="synonym">Hemiscyllium punctatum</name>
    <dbReference type="NCBI Taxonomy" id="137246"/>
    <lineage>
        <taxon>Eukaryota</taxon>
        <taxon>Metazoa</taxon>
        <taxon>Chordata</taxon>
        <taxon>Craniata</taxon>
        <taxon>Vertebrata</taxon>
        <taxon>Chondrichthyes</taxon>
        <taxon>Elasmobranchii</taxon>
        <taxon>Galeomorphii</taxon>
        <taxon>Galeoidea</taxon>
        <taxon>Orectolobiformes</taxon>
        <taxon>Hemiscylliidae</taxon>
        <taxon>Chiloscyllium</taxon>
    </lineage>
</organism>
<dbReference type="PANTHER" id="PTHR43111:SF1">
    <property type="entry name" value="ALDEHYDE DEHYDROGENASE B-RELATED"/>
    <property type="match status" value="1"/>
</dbReference>
<dbReference type="InterPro" id="IPR016161">
    <property type="entry name" value="Ald_DH/histidinol_DH"/>
</dbReference>
<name>A0A401U2K3_CHIPU</name>
<keyword evidence="3" id="KW-1185">Reference proteome</keyword>
<evidence type="ECO:0000313" key="3">
    <source>
        <dbReference type="Proteomes" id="UP000287033"/>
    </source>
</evidence>
<gene>
    <name evidence="2" type="ORF">chiPu_0033631</name>
</gene>
<comment type="caution">
    <text evidence="2">The sequence shown here is derived from an EMBL/GenBank/DDBJ whole genome shotgun (WGS) entry which is preliminary data.</text>
</comment>
<feature type="region of interest" description="Disordered" evidence="1">
    <location>
        <begin position="24"/>
        <end position="50"/>
    </location>
</feature>
<dbReference type="Proteomes" id="UP000287033">
    <property type="component" value="Unassembled WGS sequence"/>
</dbReference>
<feature type="non-terminal residue" evidence="2">
    <location>
        <position position="155"/>
    </location>
</feature>
<dbReference type="Gene3D" id="3.40.605.10">
    <property type="entry name" value="Aldehyde Dehydrogenase, Chain A, domain 1"/>
    <property type="match status" value="1"/>
</dbReference>
<protein>
    <submittedName>
        <fullName evidence="2">Uncharacterized protein</fullName>
    </submittedName>
</protein>
<sequence>RDRVPRKALATFCRTGIGLNVPPASQDVTQITGSEGSTSMTQPHSSGAQSADNVMQLDSFVRGRWSGAGEPAAEIRSAVTGDVVALATRSDLDMREILAYGRSVGGKNLRKLSFHQRAGLLKALADHLSQHKDRLYKLSLHAGATRTDAMIDVDG</sequence>
<evidence type="ECO:0000256" key="1">
    <source>
        <dbReference type="SAM" id="MobiDB-lite"/>
    </source>
</evidence>
<dbReference type="AlphaFoldDB" id="A0A401U2K3"/>
<dbReference type="SUPFAM" id="SSF53720">
    <property type="entry name" value="ALDH-like"/>
    <property type="match status" value="1"/>
</dbReference>
<dbReference type="PANTHER" id="PTHR43111">
    <property type="entry name" value="ALDEHYDE DEHYDROGENASE B-RELATED"/>
    <property type="match status" value="1"/>
</dbReference>
<reference evidence="2 3" key="1">
    <citation type="journal article" date="2018" name="Nat. Ecol. Evol.">
        <title>Shark genomes provide insights into elasmobranch evolution and the origin of vertebrates.</title>
        <authorList>
            <person name="Hara Y"/>
            <person name="Yamaguchi K"/>
            <person name="Onimaru K"/>
            <person name="Kadota M"/>
            <person name="Koyanagi M"/>
            <person name="Keeley SD"/>
            <person name="Tatsumi K"/>
            <person name="Tanaka K"/>
            <person name="Motone F"/>
            <person name="Kageyama Y"/>
            <person name="Nozu R"/>
            <person name="Adachi N"/>
            <person name="Nishimura O"/>
            <person name="Nakagawa R"/>
            <person name="Tanegashima C"/>
            <person name="Kiyatake I"/>
            <person name="Matsumoto R"/>
            <person name="Murakumo K"/>
            <person name="Nishida K"/>
            <person name="Terakita A"/>
            <person name="Kuratani S"/>
            <person name="Sato K"/>
            <person name="Hyodo S Kuraku.S."/>
        </authorList>
    </citation>
    <scope>NUCLEOTIDE SEQUENCE [LARGE SCALE GENOMIC DNA]</scope>
</reference>
<dbReference type="GO" id="GO:0016491">
    <property type="term" value="F:oxidoreductase activity"/>
    <property type="evidence" value="ECO:0007669"/>
    <property type="project" value="InterPro"/>
</dbReference>
<proteinExistence type="predicted"/>
<evidence type="ECO:0000313" key="2">
    <source>
        <dbReference type="EMBL" id="GCC49154.1"/>
    </source>
</evidence>
<accession>A0A401U2K3</accession>
<dbReference type="EMBL" id="BEZZ01267944">
    <property type="protein sequence ID" value="GCC49154.1"/>
    <property type="molecule type" value="Genomic_DNA"/>
</dbReference>
<feature type="non-terminal residue" evidence="2">
    <location>
        <position position="1"/>
    </location>
</feature>
<dbReference type="InterPro" id="IPR016162">
    <property type="entry name" value="Ald_DH_N"/>
</dbReference>